<evidence type="ECO:0000256" key="4">
    <source>
        <dbReference type="ARBA" id="ARBA00022703"/>
    </source>
</evidence>
<evidence type="ECO:0000256" key="8">
    <source>
        <dbReference type="ARBA" id="ARBA00022833"/>
    </source>
</evidence>
<dbReference type="InterPro" id="IPR049440">
    <property type="entry name" value="TRAF3/5_RING"/>
</dbReference>
<evidence type="ECO:0000256" key="6">
    <source>
        <dbReference type="ARBA" id="ARBA00022737"/>
    </source>
</evidence>
<evidence type="ECO:0000256" key="12">
    <source>
        <dbReference type="SAM" id="MobiDB-lite"/>
    </source>
</evidence>
<evidence type="ECO:0000256" key="2">
    <source>
        <dbReference type="ARBA" id="ARBA00022490"/>
    </source>
</evidence>
<keyword evidence="6" id="KW-0677">Repeat</keyword>
<dbReference type="InterPro" id="IPR001841">
    <property type="entry name" value="Znf_RING"/>
</dbReference>
<keyword evidence="2" id="KW-0963">Cytoplasm</keyword>
<dbReference type="Proteomes" id="UP001152795">
    <property type="component" value="Unassembled WGS sequence"/>
</dbReference>
<protein>
    <submittedName>
        <fullName evidence="13">TNF receptor-associated factor 3-like</fullName>
    </submittedName>
</protein>
<evidence type="ECO:0000256" key="3">
    <source>
        <dbReference type="ARBA" id="ARBA00022499"/>
    </source>
</evidence>
<dbReference type="InterPro" id="IPR017907">
    <property type="entry name" value="Znf_RING_CS"/>
</dbReference>
<dbReference type="InterPro" id="IPR001293">
    <property type="entry name" value="Znf_TRAF"/>
</dbReference>
<dbReference type="PROSITE" id="PS50145">
    <property type="entry name" value="ZF_TRAF"/>
    <property type="match status" value="2"/>
</dbReference>
<evidence type="ECO:0000256" key="10">
    <source>
        <dbReference type="ARBA" id="ARBA00023054"/>
    </source>
</evidence>
<dbReference type="Gene3D" id="2.60.210.10">
    <property type="entry name" value="Apoptosis, Tumor Necrosis Factor Receptor Associated Protein 2, Chain A"/>
    <property type="match status" value="1"/>
</dbReference>
<dbReference type="PROSITE" id="PS50089">
    <property type="entry name" value="ZF_RING_2"/>
    <property type="match status" value="1"/>
</dbReference>
<dbReference type="FunFam" id="3.30.40.10:FF:000179">
    <property type="entry name" value="TNF receptor-associated factor"/>
    <property type="match status" value="1"/>
</dbReference>
<dbReference type="PANTHER" id="PTHR10131:SF153">
    <property type="entry name" value="RING-TYPE DOMAIN-CONTAINING PROTEIN"/>
    <property type="match status" value="1"/>
</dbReference>
<dbReference type="InterPro" id="IPR012227">
    <property type="entry name" value="TNF_rcpt-assoc_TRAF_met"/>
</dbReference>
<dbReference type="PROSITE" id="PS50144">
    <property type="entry name" value="MATH"/>
    <property type="match status" value="1"/>
</dbReference>
<dbReference type="Pfam" id="PF21355">
    <property type="entry name" value="TRAF-mep_MATH"/>
    <property type="match status" value="1"/>
</dbReference>
<comment type="subcellular location">
    <subcellularLocation>
        <location evidence="1">Cytoplasm</location>
    </subcellularLocation>
</comment>
<keyword evidence="4" id="KW-0053">Apoptosis</keyword>
<accession>A0A7D9HHX6</accession>
<keyword evidence="9" id="KW-0832">Ubl conjugation</keyword>
<dbReference type="PROSITE" id="PS00518">
    <property type="entry name" value="ZF_RING_1"/>
    <property type="match status" value="1"/>
</dbReference>
<evidence type="ECO:0000313" key="13">
    <source>
        <dbReference type="EMBL" id="CAB3985560.1"/>
    </source>
</evidence>
<comment type="caution">
    <text evidence="13">The sequence shown here is derived from an EMBL/GenBank/DDBJ whole genome shotgun (WGS) entry which is preliminary data.</text>
</comment>
<dbReference type="SUPFAM" id="SSF49599">
    <property type="entry name" value="TRAF domain-like"/>
    <property type="match status" value="3"/>
</dbReference>
<evidence type="ECO:0000256" key="11">
    <source>
        <dbReference type="SAM" id="Coils"/>
    </source>
</evidence>
<organism evidence="13 14">
    <name type="scientific">Paramuricea clavata</name>
    <name type="common">Red gorgonian</name>
    <name type="synonym">Violescent sea-whip</name>
    <dbReference type="NCBI Taxonomy" id="317549"/>
    <lineage>
        <taxon>Eukaryota</taxon>
        <taxon>Metazoa</taxon>
        <taxon>Cnidaria</taxon>
        <taxon>Anthozoa</taxon>
        <taxon>Octocorallia</taxon>
        <taxon>Malacalcyonacea</taxon>
        <taxon>Plexauridae</taxon>
        <taxon>Paramuricea</taxon>
    </lineage>
</organism>
<dbReference type="SUPFAM" id="SSF57850">
    <property type="entry name" value="RING/U-box"/>
    <property type="match status" value="1"/>
</dbReference>
<evidence type="ECO:0000256" key="5">
    <source>
        <dbReference type="ARBA" id="ARBA00022723"/>
    </source>
</evidence>
<dbReference type="GO" id="GO:0042981">
    <property type="term" value="P:regulation of apoptotic process"/>
    <property type="evidence" value="ECO:0007669"/>
    <property type="project" value="InterPro"/>
</dbReference>
<dbReference type="PANTHER" id="PTHR10131">
    <property type="entry name" value="TNF RECEPTOR ASSOCIATED FACTOR"/>
    <property type="match status" value="1"/>
</dbReference>
<dbReference type="SMART" id="SM00184">
    <property type="entry name" value="RING"/>
    <property type="match status" value="1"/>
</dbReference>
<dbReference type="Gene3D" id="3.30.40.10">
    <property type="entry name" value="Zinc/RING finger domain, C3HC4 (zinc finger)"/>
    <property type="match status" value="3"/>
</dbReference>
<dbReference type="GO" id="GO:0043122">
    <property type="term" value="P:regulation of canonical NF-kappaB signal transduction"/>
    <property type="evidence" value="ECO:0007669"/>
    <property type="project" value="TreeGrafter"/>
</dbReference>
<dbReference type="GO" id="GO:0007165">
    <property type="term" value="P:signal transduction"/>
    <property type="evidence" value="ECO:0007669"/>
    <property type="project" value="InterPro"/>
</dbReference>
<dbReference type="AlphaFoldDB" id="A0A7D9HHX6"/>
<dbReference type="InterPro" id="IPR049342">
    <property type="entry name" value="TRAF1-6_MATH_dom"/>
</dbReference>
<dbReference type="Pfam" id="PF21363">
    <property type="entry name" value="TRAF3_RING"/>
    <property type="match status" value="1"/>
</dbReference>
<evidence type="ECO:0000256" key="9">
    <source>
        <dbReference type="ARBA" id="ARBA00022843"/>
    </source>
</evidence>
<evidence type="ECO:0000256" key="1">
    <source>
        <dbReference type="ARBA" id="ARBA00004496"/>
    </source>
</evidence>
<dbReference type="SMART" id="SM00061">
    <property type="entry name" value="MATH"/>
    <property type="match status" value="1"/>
</dbReference>
<dbReference type="OrthoDB" id="5980013at2759"/>
<dbReference type="GO" id="GO:0008270">
    <property type="term" value="F:zinc ion binding"/>
    <property type="evidence" value="ECO:0007669"/>
    <property type="project" value="UniProtKB-KW"/>
</dbReference>
<keyword evidence="5" id="KW-0479">Metal-binding</keyword>
<evidence type="ECO:0000256" key="7">
    <source>
        <dbReference type="ARBA" id="ARBA00022771"/>
    </source>
</evidence>
<dbReference type="EMBL" id="CACRXK020000886">
    <property type="protein sequence ID" value="CAB3985560.1"/>
    <property type="molecule type" value="Genomic_DNA"/>
</dbReference>
<keyword evidence="3" id="KW-1017">Isopeptide bond</keyword>
<reference evidence="13" key="1">
    <citation type="submission" date="2020-04" db="EMBL/GenBank/DDBJ databases">
        <authorList>
            <person name="Alioto T."/>
            <person name="Alioto T."/>
            <person name="Gomez Garrido J."/>
        </authorList>
    </citation>
    <scope>NUCLEOTIDE SEQUENCE</scope>
    <source>
        <strain evidence="13">A484AB</strain>
    </source>
</reference>
<keyword evidence="7" id="KW-0863">Zinc-finger</keyword>
<dbReference type="InterPro" id="IPR002083">
    <property type="entry name" value="MATH/TRAF_dom"/>
</dbReference>
<name>A0A7D9HHX6_PARCT</name>
<keyword evidence="14" id="KW-1185">Reference proteome</keyword>
<dbReference type="GO" id="GO:0006915">
    <property type="term" value="P:apoptotic process"/>
    <property type="evidence" value="ECO:0007669"/>
    <property type="project" value="UniProtKB-KW"/>
</dbReference>
<dbReference type="GO" id="GO:0005164">
    <property type="term" value="F:tumor necrosis factor receptor binding"/>
    <property type="evidence" value="ECO:0007669"/>
    <property type="project" value="TreeGrafter"/>
</dbReference>
<keyword evidence="10 11" id="KW-0175">Coiled coil</keyword>
<dbReference type="Pfam" id="PF02176">
    <property type="entry name" value="zf-TRAF"/>
    <property type="match status" value="1"/>
</dbReference>
<dbReference type="FunFam" id="2.60.210.10:FF:000001">
    <property type="entry name" value="TNF receptor-associated factor"/>
    <property type="match status" value="1"/>
</dbReference>
<feature type="region of interest" description="Disordered" evidence="12">
    <location>
        <begin position="285"/>
        <end position="315"/>
    </location>
</feature>
<dbReference type="InterPro" id="IPR008974">
    <property type="entry name" value="TRAF-like"/>
</dbReference>
<dbReference type="GO" id="GO:0005737">
    <property type="term" value="C:cytoplasm"/>
    <property type="evidence" value="ECO:0007669"/>
    <property type="project" value="UniProtKB-SubCell"/>
</dbReference>
<keyword evidence="13" id="KW-0675">Receptor</keyword>
<dbReference type="GO" id="GO:0009898">
    <property type="term" value="C:cytoplasmic side of plasma membrane"/>
    <property type="evidence" value="ECO:0007669"/>
    <property type="project" value="TreeGrafter"/>
</dbReference>
<proteinExistence type="predicted"/>
<sequence>MAENPNKLGGYKIEFVKQLDARLTCPKCKFVLRSPFQTTCGHRYCEDCIKNIIDNGDKKCPEDNTELSHEQIFRDGFCNREILELPCFCTNKNLGCEWTGLLRAIEEHYKDCLFVKLTCLNEGCDIEMLRRGLEEHMKKECTFKKIPCEYCGSEQSQPLMEEHCNTTCTKFPLKCPKGCGNKVPRSEMENHLARDCPKAESACPLVGQCDFQGSRADIKKHMAEKQVEHAAMVTDRMSSMETNLGQIQNSIQHHQEAVDNETKNYSEELASLRDDVATLRAVVDRSQNRSHEVEESARPLPAGEPQGAGKPDADEMKDVKTRLQRLEDQVKQILVRERQALGRGQIGGQTGDNANETVSELERRVAAMEHQTTLSEVEMADHDLKIGMLETTSYDGIFFWKIDDFGRRLQDAVAGRCLSIYSPQFYVGRYGYKVCCRVYLNGDGMGKGTHLSLFFVVMRGAYDALLPWPFQQKVSFKLIDQTGDQHIIDSFRPDPNSSSFQRPTSNMNIASGCPLFVPKSVLHSRGYIRDEKVFFKITVDPTGLPIH</sequence>
<evidence type="ECO:0000313" key="14">
    <source>
        <dbReference type="Proteomes" id="UP001152795"/>
    </source>
</evidence>
<dbReference type="PIRSF" id="PIRSF015614">
    <property type="entry name" value="TRAF"/>
    <property type="match status" value="1"/>
</dbReference>
<gene>
    <name evidence="13" type="ORF">PACLA_8A052757</name>
</gene>
<feature type="compositionally biased region" description="Basic and acidic residues" evidence="12">
    <location>
        <begin position="285"/>
        <end position="297"/>
    </location>
</feature>
<feature type="coiled-coil region" evidence="11">
    <location>
        <begin position="316"/>
        <end position="371"/>
    </location>
</feature>
<dbReference type="InterPro" id="IPR013083">
    <property type="entry name" value="Znf_RING/FYVE/PHD"/>
</dbReference>
<keyword evidence="8" id="KW-0862">Zinc</keyword>